<dbReference type="EMBL" id="UINC01031657">
    <property type="protein sequence ID" value="SVB18051.1"/>
    <property type="molecule type" value="Genomic_DNA"/>
</dbReference>
<dbReference type="GO" id="GO:0003735">
    <property type="term" value="F:structural constituent of ribosome"/>
    <property type="evidence" value="ECO:0007669"/>
    <property type="project" value="InterPro"/>
</dbReference>
<dbReference type="Pfam" id="PF00829">
    <property type="entry name" value="Ribosomal_L21p"/>
    <property type="match status" value="1"/>
</dbReference>
<keyword evidence="1" id="KW-0689">Ribosomal protein</keyword>
<dbReference type="SUPFAM" id="SSF141091">
    <property type="entry name" value="L21p-like"/>
    <property type="match status" value="1"/>
</dbReference>
<dbReference type="InterPro" id="IPR036164">
    <property type="entry name" value="bL21-like_sf"/>
</dbReference>
<dbReference type="AlphaFoldDB" id="A0A382BX05"/>
<name>A0A382BX05_9ZZZZ</name>
<dbReference type="GO" id="GO:0003723">
    <property type="term" value="F:RNA binding"/>
    <property type="evidence" value="ECO:0007669"/>
    <property type="project" value="InterPro"/>
</dbReference>
<feature type="non-terminal residue" evidence="3">
    <location>
        <position position="45"/>
    </location>
</feature>
<dbReference type="GO" id="GO:1990904">
    <property type="term" value="C:ribonucleoprotein complex"/>
    <property type="evidence" value="ECO:0007669"/>
    <property type="project" value="UniProtKB-KW"/>
</dbReference>
<dbReference type="GO" id="GO:0005840">
    <property type="term" value="C:ribosome"/>
    <property type="evidence" value="ECO:0007669"/>
    <property type="project" value="UniProtKB-KW"/>
</dbReference>
<reference evidence="3" key="1">
    <citation type="submission" date="2018-05" db="EMBL/GenBank/DDBJ databases">
        <authorList>
            <person name="Lanie J.A."/>
            <person name="Ng W.-L."/>
            <person name="Kazmierczak K.M."/>
            <person name="Andrzejewski T.M."/>
            <person name="Davidsen T.M."/>
            <person name="Wayne K.J."/>
            <person name="Tettelin H."/>
            <person name="Glass J.I."/>
            <person name="Rusch D."/>
            <person name="Podicherti R."/>
            <person name="Tsui H.-C.T."/>
            <person name="Winkler M.E."/>
        </authorList>
    </citation>
    <scope>NUCLEOTIDE SEQUENCE</scope>
</reference>
<gene>
    <name evidence="3" type="ORF">METZ01_LOCUS170905</name>
</gene>
<dbReference type="NCBIfam" id="TIGR00061">
    <property type="entry name" value="L21"/>
    <property type="match status" value="1"/>
</dbReference>
<protein>
    <recommendedName>
        <fullName evidence="4">50S ribosomal protein L21</fullName>
    </recommendedName>
</protein>
<dbReference type="InterPro" id="IPR028909">
    <property type="entry name" value="bL21-like"/>
</dbReference>
<evidence type="ECO:0008006" key="4">
    <source>
        <dbReference type="Google" id="ProtNLM"/>
    </source>
</evidence>
<proteinExistence type="predicted"/>
<keyword evidence="2" id="KW-0687">Ribonucleoprotein</keyword>
<sequence length="45" mass="4790">VTDFAIVQAGGKQYRVSAGDTIRVESLPADQGDTVTLDDVLMISH</sequence>
<feature type="non-terminal residue" evidence="3">
    <location>
        <position position="1"/>
    </location>
</feature>
<organism evidence="3">
    <name type="scientific">marine metagenome</name>
    <dbReference type="NCBI Taxonomy" id="408172"/>
    <lineage>
        <taxon>unclassified sequences</taxon>
        <taxon>metagenomes</taxon>
        <taxon>ecological metagenomes</taxon>
    </lineage>
</organism>
<evidence type="ECO:0000256" key="1">
    <source>
        <dbReference type="ARBA" id="ARBA00022980"/>
    </source>
</evidence>
<evidence type="ECO:0000313" key="3">
    <source>
        <dbReference type="EMBL" id="SVB18051.1"/>
    </source>
</evidence>
<dbReference type="GO" id="GO:0005737">
    <property type="term" value="C:cytoplasm"/>
    <property type="evidence" value="ECO:0007669"/>
    <property type="project" value="UniProtKB-ARBA"/>
</dbReference>
<accession>A0A382BX05</accession>
<dbReference type="GO" id="GO:0006412">
    <property type="term" value="P:translation"/>
    <property type="evidence" value="ECO:0007669"/>
    <property type="project" value="InterPro"/>
</dbReference>
<dbReference type="InterPro" id="IPR001787">
    <property type="entry name" value="Ribosomal_bL21"/>
</dbReference>
<evidence type="ECO:0000256" key="2">
    <source>
        <dbReference type="ARBA" id="ARBA00023274"/>
    </source>
</evidence>